<dbReference type="AlphaFoldDB" id="A0A074M763"/>
<evidence type="ECO:0000313" key="1">
    <source>
        <dbReference type="EMBL" id="KEO90576.1"/>
    </source>
</evidence>
<reference evidence="1 2" key="1">
    <citation type="submission" date="2014-04" db="EMBL/GenBank/DDBJ databases">
        <title>A comprehensive comparison of genomes of Erythrobacter spp. strains.</title>
        <authorList>
            <person name="Zheng Q."/>
        </authorList>
    </citation>
    <scope>NUCLEOTIDE SEQUENCE [LARGE SCALE GENOMIC DNA]</scope>
    <source>
        <strain evidence="1 2">DSM 6997</strain>
    </source>
</reference>
<name>A0A074M763_ERYLO</name>
<dbReference type="Proteomes" id="UP000027647">
    <property type="component" value="Unassembled WGS sequence"/>
</dbReference>
<dbReference type="RefSeq" id="WP_051699142.1">
    <property type="nucleotide sequence ID" value="NZ_JMIW01000003.1"/>
</dbReference>
<proteinExistence type="predicted"/>
<gene>
    <name evidence="1" type="ORF">EH31_10845</name>
</gene>
<dbReference type="OrthoDB" id="116741at2"/>
<keyword evidence="2" id="KW-1185">Reference proteome</keyword>
<sequence length="234" mass="26728">MSNVAGKAYGMIVITPLAKRLGWTNKWVFRFGRSFPGILAGLIGLKFIHFARWVIIPKDAWPTLSDDRETLDRDTMLFLSNFNGTWDQYIDAFSDGIPTGLDLFWYKNARYPGSVPITPFKQYIRANQINCDFYYNATPGAAYRDVVSALRVKRALLELEDIYRDPRTSPEDFAKAYRARLKVIQNDLTTQGFSPVASTSTDRAEEHRQQFNALQNKFNEAWQKEHNPAGGTDA</sequence>
<accession>A0A074M763</accession>
<comment type="caution">
    <text evidence="1">The sequence shown here is derived from an EMBL/GenBank/DDBJ whole genome shotgun (WGS) entry which is preliminary data.</text>
</comment>
<evidence type="ECO:0000313" key="2">
    <source>
        <dbReference type="Proteomes" id="UP000027647"/>
    </source>
</evidence>
<dbReference type="EMBL" id="JMIW01000003">
    <property type="protein sequence ID" value="KEO90576.1"/>
    <property type="molecule type" value="Genomic_DNA"/>
</dbReference>
<protein>
    <submittedName>
        <fullName evidence="1">Uncharacterized protein</fullName>
    </submittedName>
</protein>
<dbReference type="STRING" id="1044.EH31_10845"/>
<organism evidence="1 2">
    <name type="scientific">Erythrobacter longus</name>
    <dbReference type="NCBI Taxonomy" id="1044"/>
    <lineage>
        <taxon>Bacteria</taxon>
        <taxon>Pseudomonadati</taxon>
        <taxon>Pseudomonadota</taxon>
        <taxon>Alphaproteobacteria</taxon>
        <taxon>Sphingomonadales</taxon>
        <taxon>Erythrobacteraceae</taxon>
        <taxon>Erythrobacter/Porphyrobacter group</taxon>
        <taxon>Erythrobacter</taxon>
    </lineage>
</organism>
<dbReference type="eggNOG" id="ENOG502ZAME">
    <property type="taxonomic scope" value="Bacteria"/>
</dbReference>